<dbReference type="PANTHER" id="PTHR34047">
    <property type="entry name" value="NUCLEAR INTRON MATURASE 1, MITOCHONDRIAL-RELATED"/>
    <property type="match status" value="1"/>
</dbReference>
<evidence type="ECO:0000256" key="1">
    <source>
        <dbReference type="ARBA" id="ARBA00034120"/>
    </source>
</evidence>
<proteinExistence type="inferred from homology"/>
<dbReference type="Proteomes" id="UP000494252">
    <property type="component" value="Unassembled WGS sequence"/>
</dbReference>
<reference evidence="3 4" key="1">
    <citation type="submission" date="2020-04" db="EMBL/GenBank/DDBJ databases">
        <authorList>
            <person name="De Canck E."/>
        </authorList>
    </citation>
    <scope>NUCLEOTIDE SEQUENCE [LARGE SCALE GENOMIC DNA]</scope>
    <source>
        <strain evidence="3 4">LMG 27177</strain>
    </source>
</reference>
<name>A0A6J5H2B1_9BURK</name>
<dbReference type="PANTHER" id="PTHR34047:SF8">
    <property type="entry name" value="PROTEIN YKFC"/>
    <property type="match status" value="1"/>
</dbReference>
<evidence type="ECO:0000313" key="4">
    <source>
        <dbReference type="Proteomes" id="UP000494252"/>
    </source>
</evidence>
<dbReference type="InterPro" id="IPR051083">
    <property type="entry name" value="GrpII_Intron_Splice-Mob/Def"/>
</dbReference>
<feature type="domain" description="Reverse transcriptase N-terminal" evidence="2">
    <location>
        <begin position="18"/>
        <end position="99"/>
    </location>
</feature>
<gene>
    <name evidence="3" type="ORF">LMG27177_07226</name>
</gene>
<comment type="similarity">
    <text evidence="1">Belongs to the bacterial reverse transcriptase family.</text>
</comment>
<sequence>MTTAVKPLFGASSKVASWDAIDWHAIKQQVQRLQMRIAKAARERRWGKVQALQWLLTHAFSARLLAVRRVTQNSGRNTAGVDGVVWKTAARKLMAARSLQRRGYRPQPLRRIYIPKKNGKLRPLGSPLCPTAPSKRSICWVWNR</sequence>
<evidence type="ECO:0000313" key="3">
    <source>
        <dbReference type="EMBL" id="CAB3810465.1"/>
    </source>
</evidence>
<dbReference type="Pfam" id="PF13655">
    <property type="entry name" value="RVT_N"/>
    <property type="match status" value="1"/>
</dbReference>
<dbReference type="EMBL" id="CADIKI010000036">
    <property type="protein sequence ID" value="CAB3810465.1"/>
    <property type="molecule type" value="Genomic_DNA"/>
</dbReference>
<evidence type="ECO:0000259" key="2">
    <source>
        <dbReference type="Pfam" id="PF13655"/>
    </source>
</evidence>
<accession>A0A6J5H2B1</accession>
<dbReference type="AlphaFoldDB" id="A0A6J5H2B1"/>
<protein>
    <recommendedName>
        <fullName evidence="2">Reverse transcriptase N-terminal domain-containing protein</fullName>
    </recommendedName>
</protein>
<dbReference type="InterPro" id="IPR025960">
    <property type="entry name" value="RVT_N"/>
</dbReference>
<organism evidence="3 4">
    <name type="scientific">Paraburkholderia fynbosensis</name>
    <dbReference type="NCBI Taxonomy" id="1200993"/>
    <lineage>
        <taxon>Bacteria</taxon>
        <taxon>Pseudomonadati</taxon>
        <taxon>Pseudomonadota</taxon>
        <taxon>Betaproteobacteria</taxon>
        <taxon>Burkholderiales</taxon>
        <taxon>Burkholderiaceae</taxon>
        <taxon>Paraburkholderia</taxon>
    </lineage>
</organism>
<dbReference type="RefSeq" id="WP_343048410.1">
    <property type="nucleotide sequence ID" value="NZ_CADIKI010000036.1"/>
</dbReference>
<keyword evidence="4" id="KW-1185">Reference proteome</keyword>